<dbReference type="SMART" id="SM00524">
    <property type="entry name" value="DWB"/>
    <property type="match status" value="1"/>
</dbReference>
<dbReference type="PANTHER" id="PTHR22742">
    <property type="entry name" value="EXPANSION, ISOFORM A-RELATED"/>
    <property type="match status" value="1"/>
</dbReference>
<gene>
    <name evidence="3" type="ORF">B4U79_15969</name>
</gene>
<dbReference type="GO" id="GO:0051239">
    <property type="term" value="P:regulation of multicellular organismal process"/>
    <property type="evidence" value="ECO:0007669"/>
    <property type="project" value="UniProtKB-ARBA"/>
</dbReference>
<dbReference type="PANTHER" id="PTHR22742:SF2">
    <property type="entry name" value="EXPANSION, ISOFORM A-RELATED"/>
    <property type="match status" value="1"/>
</dbReference>
<dbReference type="InterPro" id="IPR017855">
    <property type="entry name" value="SMAD-like_dom_sf"/>
</dbReference>
<evidence type="ECO:0000256" key="1">
    <source>
        <dbReference type="SAM" id="MobiDB-lite"/>
    </source>
</evidence>
<dbReference type="FunFam" id="2.60.200.10:FF:000006">
    <property type="entry name" value="Expansion, isoform A"/>
    <property type="match status" value="1"/>
</dbReference>
<evidence type="ECO:0000313" key="4">
    <source>
        <dbReference type="Proteomes" id="UP000285301"/>
    </source>
</evidence>
<dbReference type="GO" id="GO:0006355">
    <property type="term" value="P:regulation of DNA-templated transcription"/>
    <property type="evidence" value="ECO:0007669"/>
    <property type="project" value="InterPro"/>
</dbReference>
<dbReference type="EMBL" id="NCKU01000741">
    <property type="protein sequence ID" value="RWS14380.1"/>
    <property type="molecule type" value="Genomic_DNA"/>
</dbReference>
<dbReference type="Gene3D" id="2.60.200.10">
    <property type="match status" value="1"/>
</dbReference>
<evidence type="ECO:0000259" key="2">
    <source>
        <dbReference type="PROSITE" id="PS51076"/>
    </source>
</evidence>
<proteinExistence type="predicted"/>
<dbReference type="InterPro" id="IPR001132">
    <property type="entry name" value="SMAD_dom_Dwarfin-type"/>
</dbReference>
<evidence type="ECO:0000313" key="3">
    <source>
        <dbReference type="EMBL" id="RWS14380.1"/>
    </source>
</evidence>
<feature type="region of interest" description="Disordered" evidence="1">
    <location>
        <begin position="268"/>
        <end position="289"/>
    </location>
</feature>
<accession>A0A3S3SI22</accession>
<reference evidence="3 4" key="1">
    <citation type="journal article" date="2018" name="Gigascience">
        <title>Genomes of trombidid mites reveal novel predicted allergens and laterally-transferred genes associated with secondary metabolism.</title>
        <authorList>
            <person name="Dong X."/>
            <person name="Chaisiri K."/>
            <person name="Xia D."/>
            <person name="Armstrong S.D."/>
            <person name="Fang Y."/>
            <person name="Donnelly M.J."/>
            <person name="Kadowaki T."/>
            <person name="McGarry J.W."/>
            <person name="Darby A.C."/>
            <person name="Makepeace B.L."/>
        </authorList>
    </citation>
    <scope>NUCLEOTIDE SEQUENCE [LARGE SCALE GENOMIC DNA]</scope>
    <source>
        <strain evidence="3">UoL-WK</strain>
    </source>
</reference>
<dbReference type="GO" id="GO:0009791">
    <property type="term" value="P:post-embryonic development"/>
    <property type="evidence" value="ECO:0007669"/>
    <property type="project" value="UniProtKB-ARBA"/>
</dbReference>
<dbReference type="GO" id="GO:0050793">
    <property type="term" value="P:regulation of developmental process"/>
    <property type="evidence" value="ECO:0007669"/>
    <property type="project" value="UniProtKB-ARBA"/>
</dbReference>
<dbReference type="OrthoDB" id="5973987at2759"/>
<organism evidence="3 4">
    <name type="scientific">Dinothrombium tinctorium</name>
    <dbReference type="NCBI Taxonomy" id="1965070"/>
    <lineage>
        <taxon>Eukaryota</taxon>
        <taxon>Metazoa</taxon>
        <taxon>Ecdysozoa</taxon>
        <taxon>Arthropoda</taxon>
        <taxon>Chelicerata</taxon>
        <taxon>Arachnida</taxon>
        <taxon>Acari</taxon>
        <taxon>Acariformes</taxon>
        <taxon>Trombidiformes</taxon>
        <taxon>Prostigmata</taxon>
        <taxon>Anystina</taxon>
        <taxon>Parasitengona</taxon>
        <taxon>Trombidioidea</taxon>
        <taxon>Trombidiidae</taxon>
        <taxon>Dinothrombium</taxon>
    </lineage>
</organism>
<name>A0A3S3SI22_9ACAR</name>
<dbReference type="PROSITE" id="PS51076">
    <property type="entry name" value="MH2"/>
    <property type="match status" value="1"/>
</dbReference>
<feature type="compositionally biased region" description="Low complexity" evidence="1">
    <location>
        <begin position="278"/>
        <end position="289"/>
    </location>
</feature>
<comment type="caution">
    <text evidence="3">The sequence shown here is derived from an EMBL/GenBank/DDBJ whole genome shotgun (WGS) entry which is preliminary data.</text>
</comment>
<sequence length="289" mass="33268">MISRKKIISKSCDELTICESDLSIESDEDVWYQKDKLYQDHVQEVLMKWDQIDDEIWGKIICMEKNRRVAKAYARIPLLNVCGSSDGFDGFNIGLAGFENPLRDAKCEEALKSIGKGVRIRIDEEGNVLAKKCEKCPATVKDWHGELLEPFSNCIAEEVIYAKGKLELEKTVKIFDMQKFQRNIAHELKDAYPDRRKLERQCITAISFAKNTCDLLETPVWIMIINIVALEVLKSKMQPNSDDVYGHIYSSIADSKDGRNECSKKSKRDFKKYEIKDQQQPQQQQMVTA</sequence>
<dbReference type="InterPro" id="IPR008984">
    <property type="entry name" value="SMAD_FHA_dom_sf"/>
</dbReference>
<dbReference type="Proteomes" id="UP000285301">
    <property type="component" value="Unassembled WGS sequence"/>
</dbReference>
<feature type="domain" description="MH2" evidence="2">
    <location>
        <begin position="57"/>
        <end position="253"/>
    </location>
</feature>
<protein>
    <recommendedName>
        <fullName evidence="2">MH2 domain-containing protein</fullName>
    </recommendedName>
</protein>
<dbReference type="Pfam" id="PF03166">
    <property type="entry name" value="MH2"/>
    <property type="match status" value="1"/>
</dbReference>
<keyword evidence="4" id="KW-1185">Reference proteome</keyword>
<dbReference type="AlphaFoldDB" id="A0A3S3SI22"/>
<dbReference type="SUPFAM" id="SSF49879">
    <property type="entry name" value="SMAD/FHA domain"/>
    <property type="match status" value="1"/>
</dbReference>